<dbReference type="GO" id="GO:1990904">
    <property type="term" value="C:ribonucleoprotein complex"/>
    <property type="evidence" value="ECO:0007669"/>
    <property type="project" value="UniProtKB-KW"/>
</dbReference>
<evidence type="ECO:0000256" key="5">
    <source>
        <dbReference type="HAMAP-Rule" id="MF_00374"/>
    </source>
</evidence>
<proteinExistence type="inferred from homology"/>
<dbReference type="Pfam" id="PF00831">
    <property type="entry name" value="Ribosomal_L29"/>
    <property type="match status" value="1"/>
</dbReference>
<comment type="caution">
    <text evidence="6">The sequence shown here is derived from an EMBL/GenBank/DDBJ whole genome shotgun (WGS) entry which is preliminary data.</text>
</comment>
<dbReference type="InterPro" id="IPR036049">
    <property type="entry name" value="Ribosomal_uL29_sf"/>
</dbReference>
<dbReference type="SUPFAM" id="SSF46561">
    <property type="entry name" value="Ribosomal protein L29 (L29p)"/>
    <property type="match status" value="1"/>
</dbReference>
<dbReference type="HAMAP" id="MF_00374">
    <property type="entry name" value="Ribosomal_uL29"/>
    <property type="match status" value="1"/>
</dbReference>
<protein>
    <recommendedName>
        <fullName evidence="4 5">Large ribosomal subunit protein uL29</fullName>
    </recommendedName>
</protein>
<dbReference type="GO" id="GO:0006412">
    <property type="term" value="P:translation"/>
    <property type="evidence" value="ECO:0007669"/>
    <property type="project" value="UniProtKB-UniRule"/>
</dbReference>
<evidence type="ECO:0000256" key="4">
    <source>
        <dbReference type="ARBA" id="ARBA00035204"/>
    </source>
</evidence>
<reference evidence="6 7" key="1">
    <citation type="submission" date="2017-09" db="EMBL/GenBank/DDBJ databases">
        <title>Depth-based differentiation of microbial function through sediment-hosted aquifers and enrichment of novel symbionts in the deep terrestrial subsurface.</title>
        <authorList>
            <person name="Probst A.J."/>
            <person name="Ladd B."/>
            <person name="Jarett J.K."/>
            <person name="Geller-Mcgrath D.E."/>
            <person name="Sieber C.M."/>
            <person name="Emerson J.B."/>
            <person name="Anantharaman K."/>
            <person name="Thomas B.C."/>
            <person name="Malmstrom R."/>
            <person name="Stieglmeier M."/>
            <person name="Klingl A."/>
            <person name="Woyke T."/>
            <person name="Ryan C.M."/>
            <person name="Banfield J.F."/>
        </authorList>
    </citation>
    <scope>NUCLEOTIDE SEQUENCE [LARGE SCALE GENOMIC DNA]</scope>
    <source>
        <strain evidence="6">CG11_big_fil_rev_8_21_14_0_20_38_23</strain>
    </source>
</reference>
<evidence type="ECO:0000256" key="1">
    <source>
        <dbReference type="ARBA" id="ARBA00009254"/>
    </source>
</evidence>
<evidence type="ECO:0000313" key="7">
    <source>
        <dbReference type="Proteomes" id="UP000228867"/>
    </source>
</evidence>
<dbReference type="AlphaFoldDB" id="A0A2H0NFC2"/>
<dbReference type="Proteomes" id="UP000228867">
    <property type="component" value="Unassembled WGS sequence"/>
</dbReference>
<gene>
    <name evidence="5 6" type="primary">rpmC</name>
    <name evidence="6" type="ORF">COV54_00270</name>
</gene>
<comment type="similarity">
    <text evidence="1 5">Belongs to the universal ribosomal protein uL29 family.</text>
</comment>
<dbReference type="InterPro" id="IPR001854">
    <property type="entry name" value="Ribosomal_uL29"/>
</dbReference>
<accession>A0A2H0NFC2</accession>
<evidence type="ECO:0000313" key="6">
    <source>
        <dbReference type="EMBL" id="PIR07590.1"/>
    </source>
</evidence>
<dbReference type="NCBIfam" id="TIGR00012">
    <property type="entry name" value="L29"/>
    <property type="match status" value="1"/>
</dbReference>
<organism evidence="6 7">
    <name type="scientific">Candidatus Jorgensenbacteria bacterium CG11_big_fil_rev_8_21_14_0_20_38_23</name>
    <dbReference type="NCBI Taxonomy" id="1974594"/>
    <lineage>
        <taxon>Bacteria</taxon>
        <taxon>Candidatus Joergenseniibacteriota</taxon>
    </lineage>
</organism>
<evidence type="ECO:0000256" key="2">
    <source>
        <dbReference type="ARBA" id="ARBA00022980"/>
    </source>
</evidence>
<keyword evidence="2 5" id="KW-0689">Ribosomal protein</keyword>
<keyword evidence="3 5" id="KW-0687">Ribonucleoprotein</keyword>
<dbReference type="GO" id="GO:0005840">
    <property type="term" value="C:ribosome"/>
    <property type="evidence" value="ECO:0007669"/>
    <property type="project" value="UniProtKB-KW"/>
</dbReference>
<dbReference type="Gene3D" id="1.10.287.310">
    <property type="match status" value="1"/>
</dbReference>
<dbReference type="GO" id="GO:0003735">
    <property type="term" value="F:structural constituent of ribosome"/>
    <property type="evidence" value="ECO:0007669"/>
    <property type="project" value="InterPro"/>
</dbReference>
<evidence type="ECO:0000256" key="3">
    <source>
        <dbReference type="ARBA" id="ARBA00023274"/>
    </source>
</evidence>
<name>A0A2H0NFC2_9BACT</name>
<dbReference type="EMBL" id="PCWR01000007">
    <property type="protein sequence ID" value="PIR07590.1"/>
    <property type="molecule type" value="Genomic_DNA"/>
</dbReference>
<sequence length="68" mass="7984">MKKQQLQELKNKSVAELQKDLNPLYEKLANLRSELVEGKVKNIKEVKQIRKSIAQILTLINQREKIKI</sequence>